<feature type="region of interest" description="Disordered" evidence="8">
    <location>
        <begin position="1"/>
        <end position="29"/>
    </location>
</feature>
<comment type="similarity">
    <text evidence="7">Belongs to the binding-protein-dependent transport system permease family.</text>
</comment>
<dbReference type="InterPro" id="IPR035906">
    <property type="entry name" value="MetI-like_sf"/>
</dbReference>
<evidence type="ECO:0000256" key="2">
    <source>
        <dbReference type="ARBA" id="ARBA00022448"/>
    </source>
</evidence>
<evidence type="ECO:0000256" key="8">
    <source>
        <dbReference type="SAM" id="MobiDB-lite"/>
    </source>
</evidence>
<protein>
    <submittedName>
        <fullName evidence="10">ABC transporter permease</fullName>
    </submittedName>
</protein>
<dbReference type="SUPFAM" id="SSF161098">
    <property type="entry name" value="MetI-like"/>
    <property type="match status" value="1"/>
</dbReference>
<evidence type="ECO:0000256" key="1">
    <source>
        <dbReference type="ARBA" id="ARBA00004651"/>
    </source>
</evidence>
<evidence type="ECO:0000313" key="10">
    <source>
        <dbReference type="EMBL" id="GAA2405084.1"/>
    </source>
</evidence>
<dbReference type="Pfam" id="PF00528">
    <property type="entry name" value="BPD_transp_1"/>
    <property type="match status" value="1"/>
</dbReference>
<organism evidence="10 11">
    <name type="scientific">Actinomadura vinacea</name>
    <dbReference type="NCBI Taxonomy" id="115336"/>
    <lineage>
        <taxon>Bacteria</taxon>
        <taxon>Bacillati</taxon>
        <taxon>Actinomycetota</taxon>
        <taxon>Actinomycetes</taxon>
        <taxon>Streptosporangiales</taxon>
        <taxon>Thermomonosporaceae</taxon>
        <taxon>Actinomadura</taxon>
    </lineage>
</organism>
<evidence type="ECO:0000313" key="11">
    <source>
        <dbReference type="Proteomes" id="UP001501231"/>
    </source>
</evidence>
<feature type="transmembrane region" description="Helical" evidence="7">
    <location>
        <begin position="101"/>
        <end position="124"/>
    </location>
</feature>
<evidence type="ECO:0000256" key="4">
    <source>
        <dbReference type="ARBA" id="ARBA00022692"/>
    </source>
</evidence>
<evidence type="ECO:0000256" key="7">
    <source>
        <dbReference type="RuleBase" id="RU363032"/>
    </source>
</evidence>
<dbReference type="InterPro" id="IPR050366">
    <property type="entry name" value="BP-dependent_transpt_permease"/>
</dbReference>
<dbReference type="PANTHER" id="PTHR43386">
    <property type="entry name" value="OLIGOPEPTIDE TRANSPORT SYSTEM PERMEASE PROTEIN APPC"/>
    <property type="match status" value="1"/>
</dbReference>
<proteinExistence type="inferred from homology"/>
<feature type="transmembrane region" description="Helical" evidence="7">
    <location>
        <begin position="263"/>
        <end position="285"/>
    </location>
</feature>
<evidence type="ECO:0000256" key="6">
    <source>
        <dbReference type="ARBA" id="ARBA00023136"/>
    </source>
</evidence>
<keyword evidence="4 7" id="KW-0812">Transmembrane</keyword>
<feature type="transmembrane region" description="Helical" evidence="7">
    <location>
        <begin position="36"/>
        <end position="55"/>
    </location>
</feature>
<evidence type="ECO:0000259" key="9">
    <source>
        <dbReference type="PROSITE" id="PS50928"/>
    </source>
</evidence>
<dbReference type="Proteomes" id="UP001501231">
    <property type="component" value="Unassembled WGS sequence"/>
</dbReference>
<keyword evidence="3" id="KW-1003">Cell membrane</keyword>
<sequence length="297" mass="31385">MSEPPVMSPEKAKRPPEAKEKKTAVRGRRSRGRINTGVVCGIGILVLMFAMAYVVPLLRPFTPTEVAGAPFVSPNGANWLGTDDLGRDYFVRLCTAGRTSLSIALASSVLALVAGSLVGFAAGIGNRRLDSLLMGGVDLLLSFPSLLLGLAAVTVFSPSNTTLIVVLAIATLPHFARIVRARCLELRELEFVRSARISGVGSPMIVLKHLLPNTLPLMMIQLANSAAIVILLESALSYLGLGVQPPTPSWGRMISESQIYMTASPWLVLGAGGALLLSSIGWGLIGEGFAVSRRSVV</sequence>
<accession>A0ABN3IHR0</accession>
<dbReference type="InterPro" id="IPR000515">
    <property type="entry name" value="MetI-like"/>
</dbReference>
<dbReference type="Gene3D" id="1.10.3720.10">
    <property type="entry name" value="MetI-like"/>
    <property type="match status" value="1"/>
</dbReference>
<feature type="compositionally biased region" description="Basic and acidic residues" evidence="8">
    <location>
        <begin position="10"/>
        <end position="23"/>
    </location>
</feature>
<dbReference type="CDD" id="cd06261">
    <property type="entry name" value="TM_PBP2"/>
    <property type="match status" value="1"/>
</dbReference>
<feature type="transmembrane region" description="Helical" evidence="7">
    <location>
        <begin position="222"/>
        <end position="243"/>
    </location>
</feature>
<reference evidence="10 11" key="1">
    <citation type="journal article" date="2019" name="Int. J. Syst. Evol. Microbiol.">
        <title>The Global Catalogue of Microorganisms (GCM) 10K type strain sequencing project: providing services to taxonomists for standard genome sequencing and annotation.</title>
        <authorList>
            <consortium name="The Broad Institute Genomics Platform"/>
            <consortium name="The Broad Institute Genome Sequencing Center for Infectious Disease"/>
            <person name="Wu L."/>
            <person name="Ma J."/>
        </authorList>
    </citation>
    <scope>NUCLEOTIDE SEQUENCE [LARGE SCALE GENOMIC DNA]</scope>
    <source>
        <strain evidence="10 11">JCM 3325</strain>
    </source>
</reference>
<feature type="domain" description="ABC transmembrane type-1" evidence="9">
    <location>
        <begin position="97"/>
        <end position="286"/>
    </location>
</feature>
<evidence type="ECO:0000256" key="5">
    <source>
        <dbReference type="ARBA" id="ARBA00022989"/>
    </source>
</evidence>
<name>A0ABN3IHR0_9ACTN</name>
<evidence type="ECO:0000256" key="3">
    <source>
        <dbReference type="ARBA" id="ARBA00022475"/>
    </source>
</evidence>
<keyword evidence="5 7" id="KW-1133">Transmembrane helix</keyword>
<dbReference type="PANTHER" id="PTHR43386:SF1">
    <property type="entry name" value="D,D-DIPEPTIDE TRANSPORT SYSTEM PERMEASE PROTEIN DDPC-RELATED"/>
    <property type="match status" value="1"/>
</dbReference>
<comment type="subcellular location">
    <subcellularLocation>
        <location evidence="1 7">Cell membrane</location>
        <topology evidence="1 7">Multi-pass membrane protein</topology>
    </subcellularLocation>
</comment>
<keyword evidence="6 7" id="KW-0472">Membrane</keyword>
<dbReference type="EMBL" id="BAAARW010000003">
    <property type="protein sequence ID" value="GAA2405084.1"/>
    <property type="molecule type" value="Genomic_DNA"/>
</dbReference>
<keyword evidence="2 7" id="KW-0813">Transport</keyword>
<feature type="transmembrane region" description="Helical" evidence="7">
    <location>
        <begin position="136"/>
        <end position="156"/>
    </location>
</feature>
<gene>
    <name evidence="10" type="ORF">GCM10010191_11050</name>
</gene>
<dbReference type="PROSITE" id="PS50928">
    <property type="entry name" value="ABC_TM1"/>
    <property type="match status" value="1"/>
</dbReference>
<keyword evidence="11" id="KW-1185">Reference proteome</keyword>
<comment type="caution">
    <text evidence="10">The sequence shown here is derived from an EMBL/GenBank/DDBJ whole genome shotgun (WGS) entry which is preliminary data.</text>
</comment>